<evidence type="ECO:0000313" key="2">
    <source>
        <dbReference type="Proteomes" id="UP001168363"/>
    </source>
</evidence>
<organism evidence="1 2">
    <name type="scientific">Nocardioides cremeus</name>
    <dbReference type="NCBI Taxonomy" id="3058044"/>
    <lineage>
        <taxon>Bacteria</taxon>
        <taxon>Bacillati</taxon>
        <taxon>Actinomycetota</taxon>
        <taxon>Actinomycetes</taxon>
        <taxon>Propionibacteriales</taxon>
        <taxon>Nocardioidaceae</taxon>
        <taxon>Nocardioides</taxon>
    </lineage>
</organism>
<accession>A0ABT8TX80</accession>
<name>A0ABT8TX80_9ACTN</name>
<proteinExistence type="predicted"/>
<dbReference type="RefSeq" id="WP_302709172.1">
    <property type="nucleotide sequence ID" value="NZ_JAULSC010000016.1"/>
</dbReference>
<sequence length="208" mass="23281">MESSYEVEVPASISGMDSWFTVRGANLEHDIEVKVRMLGPDRPAVFAIRIDDHREVTSRHLRSLRLPAIARAVLEKVAKLAEELESTADEAVWLRSHTGPLYDARGDPTAALELAEEGAAALNLREWLEAVEGASSDLEQQSRGRGARSATEEDLRTFARIYLEELMQDSAGVVNRTAARVHMSRPTAYRWLDNCREQNLVPAREDDL</sequence>
<dbReference type="Proteomes" id="UP001168363">
    <property type="component" value="Unassembled WGS sequence"/>
</dbReference>
<keyword evidence="2" id="KW-1185">Reference proteome</keyword>
<evidence type="ECO:0000313" key="1">
    <source>
        <dbReference type="EMBL" id="MDO3396992.1"/>
    </source>
</evidence>
<protein>
    <submittedName>
        <fullName evidence="1">Uncharacterized protein</fullName>
    </submittedName>
</protein>
<reference evidence="1" key="1">
    <citation type="submission" date="2023-06" db="EMBL/GenBank/DDBJ databases">
        <title>Genome sequence of Nocardioides sp. SOB44.</title>
        <authorList>
            <person name="Zhang G."/>
        </authorList>
    </citation>
    <scope>NUCLEOTIDE SEQUENCE</scope>
    <source>
        <strain evidence="1">SOB44</strain>
    </source>
</reference>
<dbReference type="EMBL" id="JAULSC010000016">
    <property type="protein sequence ID" value="MDO3396992.1"/>
    <property type="molecule type" value="Genomic_DNA"/>
</dbReference>
<gene>
    <name evidence="1" type="ORF">QWJ41_14795</name>
</gene>
<comment type="caution">
    <text evidence="1">The sequence shown here is derived from an EMBL/GenBank/DDBJ whole genome shotgun (WGS) entry which is preliminary data.</text>
</comment>